<dbReference type="AlphaFoldDB" id="A0A183HIQ5"/>
<sequence>MEEEGEGDQQPQKHWVRATCSFPLFQEGTVNCETVNPIVAFAIAITVIAIAKQIVVVFAAMYAQQLGSPSIYPSFPSSSQ</sequence>
<keyword evidence="1" id="KW-0812">Transmembrane</keyword>
<keyword evidence="1" id="KW-0472">Membrane</keyword>
<evidence type="ECO:0000313" key="2">
    <source>
        <dbReference type="EMBL" id="OZC11455.1"/>
    </source>
</evidence>
<dbReference type="WBParaSite" id="OFLC_0000736601-mRNA-1">
    <property type="protein sequence ID" value="OFLC_0000736601-mRNA-1"/>
    <property type="gene ID" value="OFLC_0000736601"/>
</dbReference>
<protein>
    <submittedName>
        <fullName evidence="4">GDT1 family protein</fullName>
    </submittedName>
</protein>
<evidence type="ECO:0000313" key="3">
    <source>
        <dbReference type="Proteomes" id="UP000242913"/>
    </source>
</evidence>
<organism evidence="4">
    <name type="scientific">Onchocerca flexuosa</name>
    <dbReference type="NCBI Taxonomy" id="387005"/>
    <lineage>
        <taxon>Eukaryota</taxon>
        <taxon>Metazoa</taxon>
        <taxon>Ecdysozoa</taxon>
        <taxon>Nematoda</taxon>
        <taxon>Chromadorea</taxon>
        <taxon>Rhabditida</taxon>
        <taxon>Spirurina</taxon>
        <taxon>Spiruromorpha</taxon>
        <taxon>Filarioidea</taxon>
        <taxon>Onchocercidae</taxon>
        <taxon>Onchocerca</taxon>
    </lineage>
</organism>
<reference evidence="2 3" key="1">
    <citation type="submission" date="2015-12" db="EMBL/GenBank/DDBJ databases">
        <title>Draft genome of the nematode, Onchocerca flexuosa.</title>
        <authorList>
            <person name="Mitreva M."/>
        </authorList>
    </citation>
    <scope>NUCLEOTIDE SEQUENCE [LARGE SCALE GENOMIC DNA]</scope>
    <source>
        <strain evidence="2">Red Deer</strain>
    </source>
</reference>
<accession>A0A183HIQ5</accession>
<gene>
    <name evidence="2" type="ORF">X798_01312</name>
</gene>
<evidence type="ECO:0000313" key="4">
    <source>
        <dbReference type="WBParaSite" id="OFLC_0000736601-mRNA-1"/>
    </source>
</evidence>
<name>A0A183HIQ5_9BILA</name>
<dbReference type="Proteomes" id="UP000242913">
    <property type="component" value="Unassembled WGS sequence"/>
</dbReference>
<keyword evidence="3" id="KW-1185">Reference proteome</keyword>
<proteinExistence type="predicted"/>
<evidence type="ECO:0000256" key="1">
    <source>
        <dbReference type="SAM" id="Phobius"/>
    </source>
</evidence>
<reference evidence="4" key="2">
    <citation type="submission" date="2016-06" db="UniProtKB">
        <authorList>
            <consortium name="WormBaseParasite"/>
        </authorList>
    </citation>
    <scope>IDENTIFICATION</scope>
</reference>
<keyword evidence="1" id="KW-1133">Transmembrane helix</keyword>
<dbReference type="EMBL" id="KZ269980">
    <property type="protein sequence ID" value="OZC11455.1"/>
    <property type="molecule type" value="Genomic_DNA"/>
</dbReference>
<feature type="transmembrane region" description="Helical" evidence="1">
    <location>
        <begin position="38"/>
        <end position="63"/>
    </location>
</feature>